<feature type="domain" description="Erythromycin biosynthesis protein CIII-like C-terminal" evidence="2">
    <location>
        <begin position="306"/>
        <end position="401"/>
    </location>
</feature>
<evidence type="ECO:0000259" key="2">
    <source>
        <dbReference type="Pfam" id="PF06722"/>
    </source>
</evidence>
<dbReference type="Pfam" id="PF06722">
    <property type="entry name" value="EryCIII-like_C"/>
    <property type="match status" value="1"/>
</dbReference>
<accession>A0ABR9PA11</accession>
<evidence type="ECO:0000259" key="1">
    <source>
        <dbReference type="Pfam" id="PF03033"/>
    </source>
</evidence>
<dbReference type="InterPro" id="IPR050426">
    <property type="entry name" value="Glycosyltransferase_28"/>
</dbReference>
<keyword evidence="4" id="KW-1185">Reference proteome</keyword>
<protein>
    <submittedName>
        <fullName evidence="3">Glycosyltransferase family 1 protein</fullName>
    </submittedName>
</protein>
<dbReference type="CDD" id="cd03784">
    <property type="entry name" value="GT1_Gtf-like"/>
    <property type="match status" value="1"/>
</dbReference>
<comment type="caution">
    <text evidence="3">The sequence shown here is derived from an EMBL/GenBank/DDBJ whole genome shotgun (WGS) entry which is preliminary data.</text>
</comment>
<dbReference type="RefSeq" id="WP_193123285.1">
    <property type="nucleotide sequence ID" value="NZ_JADBGI010000016.1"/>
</dbReference>
<gene>
    <name evidence="3" type="ORF">IDM40_18515</name>
</gene>
<dbReference type="SUPFAM" id="SSF53756">
    <property type="entry name" value="UDP-Glycosyltransferase/glycogen phosphorylase"/>
    <property type="match status" value="1"/>
</dbReference>
<dbReference type="EMBL" id="JADBGI010000016">
    <property type="protein sequence ID" value="MBE3000678.1"/>
    <property type="molecule type" value="Genomic_DNA"/>
</dbReference>
<dbReference type="InterPro" id="IPR002213">
    <property type="entry name" value="UDP_glucos_trans"/>
</dbReference>
<feature type="domain" description="Glycosyltransferase family 28 N-terminal" evidence="1">
    <location>
        <begin position="4"/>
        <end position="93"/>
    </location>
</feature>
<proteinExistence type="predicted"/>
<sequence>MRALLLTQGTRGDVQPFLALALALEASGHTALVAGPAHCASLAALHGVDYHPTHDGVTGLMGDPELAGVMDTGLRGMRGAAQTVRLLRRIKDTTGRVYEDMAEAAEGGADIVVHTAGLPGEHIAEYLGTRAVPVALQPSWIPTRAFPVPGAPWPGWMPSAFNRLSYRLTALALRGQRRAAMRLRRERLGLVRPGRHGPPDLPDGRRVPLLQAFSRHLLPDGVDYPPGVRTTGFWFTPPDEAWEPSPALAGFLRMGEAPVFIGFSSAPTKDPTATWRLLTRAVRRAGVRAVIATGWGGIAPEDAHETVLVIDQVPHEHLFPRCAAVVHHGGAGTTGVALTSGRPQVICPFWGDQPFWARRAHAIGAATPPLRGQDLTEGSLAAAISRAVSNTEMIATAERIGARAREEEGVLGAVRMLEDAAADASPPRGQ</sequence>
<dbReference type="PANTHER" id="PTHR48050">
    <property type="entry name" value="STEROL 3-BETA-GLUCOSYLTRANSFERASE"/>
    <property type="match status" value="1"/>
</dbReference>
<evidence type="ECO:0000313" key="4">
    <source>
        <dbReference type="Proteomes" id="UP000806528"/>
    </source>
</evidence>
<dbReference type="Proteomes" id="UP000806528">
    <property type="component" value="Unassembled WGS sequence"/>
</dbReference>
<dbReference type="Gene3D" id="3.40.50.2000">
    <property type="entry name" value="Glycogen Phosphorylase B"/>
    <property type="match status" value="2"/>
</dbReference>
<dbReference type="PANTHER" id="PTHR48050:SF13">
    <property type="entry name" value="STEROL 3-BETA-GLUCOSYLTRANSFERASE UGT80A2"/>
    <property type="match status" value="1"/>
</dbReference>
<evidence type="ECO:0000313" key="3">
    <source>
        <dbReference type="EMBL" id="MBE3000678.1"/>
    </source>
</evidence>
<name>A0ABR9PA11_9ACTN</name>
<reference evidence="3 4" key="1">
    <citation type="submission" date="2020-09" db="EMBL/GenBank/DDBJ databases">
        <title>Diversity and distribution of actinomycetes associated with coral in the coast of Hainan.</title>
        <authorList>
            <person name="Li F."/>
        </authorList>
    </citation>
    <scope>NUCLEOTIDE SEQUENCE [LARGE SCALE GENOMIC DNA]</scope>
    <source>
        <strain evidence="3 4">HNM0947</strain>
    </source>
</reference>
<dbReference type="InterPro" id="IPR010610">
    <property type="entry name" value="EryCIII-like_C"/>
</dbReference>
<organism evidence="3 4">
    <name type="scientific">Nocardiopsis coralli</name>
    <dbReference type="NCBI Taxonomy" id="2772213"/>
    <lineage>
        <taxon>Bacteria</taxon>
        <taxon>Bacillati</taxon>
        <taxon>Actinomycetota</taxon>
        <taxon>Actinomycetes</taxon>
        <taxon>Streptosporangiales</taxon>
        <taxon>Nocardiopsidaceae</taxon>
        <taxon>Nocardiopsis</taxon>
    </lineage>
</organism>
<dbReference type="InterPro" id="IPR004276">
    <property type="entry name" value="GlycoTrans_28_N"/>
</dbReference>
<dbReference type="Pfam" id="PF03033">
    <property type="entry name" value="Glyco_transf_28"/>
    <property type="match status" value="1"/>
</dbReference>